<dbReference type="Proteomes" id="UP001732700">
    <property type="component" value="Chromosome 2C"/>
</dbReference>
<dbReference type="EnsemblPlants" id="AVESA.00010b.r2.2CG0308990.1">
    <property type="protein sequence ID" value="AVESA.00010b.r2.2CG0308990.1.CDS.1"/>
    <property type="gene ID" value="AVESA.00010b.r2.2CG0308990"/>
</dbReference>
<reference evidence="1" key="2">
    <citation type="submission" date="2025-09" db="UniProtKB">
        <authorList>
            <consortium name="EnsemblPlants"/>
        </authorList>
    </citation>
    <scope>IDENTIFICATION</scope>
</reference>
<keyword evidence="2" id="KW-1185">Reference proteome</keyword>
<accession>A0ACD5UT83</accession>
<protein>
    <submittedName>
        <fullName evidence="1">Uncharacterized protein</fullName>
    </submittedName>
</protein>
<evidence type="ECO:0000313" key="1">
    <source>
        <dbReference type="EnsemblPlants" id="AVESA.00010b.r2.2CG0308990.1.CDS.1"/>
    </source>
</evidence>
<evidence type="ECO:0000313" key="2">
    <source>
        <dbReference type="Proteomes" id="UP001732700"/>
    </source>
</evidence>
<name>A0ACD5UT83_AVESA</name>
<reference evidence="1" key="1">
    <citation type="submission" date="2021-05" db="EMBL/GenBank/DDBJ databases">
        <authorList>
            <person name="Scholz U."/>
            <person name="Mascher M."/>
            <person name="Fiebig A."/>
        </authorList>
    </citation>
    <scope>NUCLEOTIDE SEQUENCE [LARGE SCALE GENOMIC DNA]</scope>
</reference>
<organism evidence="1 2">
    <name type="scientific">Avena sativa</name>
    <name type="common">Oat</name>
    <dbReference type="NCBI Taxonomy" id="4498"/>
    <lineage>
        <taxon>Eukaryota</taxon>
        <taxon>Viridiplantae</taxon>
        <taxon>Streptophyta</taxon>
        <taxon>Embryophyta</taxon>
        <taxon>Tracheophyta</taxon>
        <taxon>Spermatophyta</taxon>
        <taxon>Magnoliopsida</taxon>
        <taxon>Liliopsida</taxon>
        <taxon>Poales</taxon>
        <taxon>Poaceae</taxon>
        <taxon>BOP clade</taxon>
        <taxon>Pooideae</taxon>
        <taxon>Poodae</taxon>
        <taxon>Poeae</taxon>
        <taxon>Poeae Chloroplast Group 1 (Aveneae type)</taxon>
        <taxon>Aveninae</taxon>
        <taxon>Avena</taxon>
    </lineage>
</organism>
<sequence>MAEAQRESDHEVAAWDEEETLAPMRQRLWVLYRGYWLKHQTAESVRLLEAQFEPRPDDLFLVTYPKSGTTWLKALAFAVANRQRHAAGSDGHPLLTNHPQDLVPFLELPDRRVHPVAGLDALASPRLLCTHMPVALLPPRVSALGCQVVYLCREPKDVLVSYWHFASKVHPDFTLDKAFQLFCQGVSSYGPIWEHYLGYWRQSLMEPHKILFLKYDDMMADPVSHVKTLAKFLRVPFSDDEVRRGVVEALVDLCSFDKLKSLQVNSSGVSDRIAGVPIENSSYFRAGKVGDWATHLTPEMAKKLDDIVEEKMRGSGLKF</sequence>
<proteinExistence type="predicted"/>